<evidence type="ECO:0000313" key="8">
    <source>
        <dbReference type="Proteomes" id="UP000199073"/>
    </source>
</evidence>
<dbReference type="SUPFAM" id="SSF46689">
    <property type="entry name" value="Homeodomain-like"/>
    <property type="match status" value="1"/>
</dbReference>
<dbReference type="PANTHER" id="PTHR43479:SF11">
    <property type="entry name" value="ACREF_ENVCD OPERON REPRESSOR-RELATED"/>
    <property type="match status" value="1"/>
</dbReference>
<evidence type="ECO:0000256" key="2">
    <source>
        <dbReference type="ARBA" id="ARBA00023015"/>
    </source>
</evidence>
<keyword evidence="8" id="KW-1185">Reference proteome</keyword>
<dbReference type="InterPro" id="IPR009057">
    <property type="entry name" value="Homeodomain-like_sf"/>
</dbReference>
<evidence type="ECO:0000256" key="4">
    <source>
        <dbReference type="ARBA" id="ARBA00023163"/>
    </source>
</evidence>
<dbReference type="PROSITE" id="PS50977">
    <property type="entry name" value="HTH_TETR_2"/>
    <property type="match status" value="1"/>
</dbReference>
<accession>A0A1H0SSX6</accession>
<feature type="DNA-binding region" description="H-T-H motif" evidence="5">
    <location>
        <begin position="39"/>
        <end position="58"/>
    </location>
</feature>
<dbReference type="InterPro" id="IPR001647">
    <property type="entry name" value="HTH_TetR"/>
</dbReference>
<feature type="domain" description="HTH tetR-type" evidence="6">
    <location>
        <begin position="16"/>
        <end position="76"/>
    </location>
</feature>
<dbReference type="EMBL" id="FNJI01000020">
    <property type="protein sequence ID" value="SDP44679.1"/>
    <property type="molecule type" value="Genomic_DNA"/>
</dbReference>
<dbReference type="PANTHER" id="PTHR43479">
    <property type="entry name" value="ACREF/ENVCD OPERON REPRESSOR-RELATED"/>
    <property type="match status" value="1"/>
</dbReference>
<keyword evidence="2" id="KW-0805">Transcription regulation</keyword>
<dbReference type="AlphaFoldDB" id="A0A1H0SSX6"/>
<reference evidence="7 8" key="1">
    <citation type="submission" date="2016-10" db="EMBL/GenBank/DDBJ databases">
        <authorList>
            <person name="de Groot N.N."/>
        </authorList>
    </citation>
    <scope>NUCLEOTIDE SEQUENCE [LARGE SCALE GENOMIC DNA]</scope>
    <source>
        <strain evidence="7 8">DSM 12130</strain>
    </source>
</reference>
<dbReference type="OrthoDB" id="7618612at2"/>
<evidence type="ECO:0000256" key="5">
    <source>
        <dbReference type="PROSITE-ProRule" id="PRU00335"/>
    </source>
</evidence>
<evidence type="ECO:0000313" key="7">
    <source>
        <dbReference type="EMBL" id="SDP44679.1"/>
    </source>
</evidence>
<dbReference type="SUPFAM" id="SSF48498">
    <property type="entry name" value="Tetracyclin repressor-like, C-terminal domain"/>
    <property type="match status" value="1"/>
</dbReference>
<dbReference type="InterPro" id="IPR023772">
    <property type="entry name" value="DNA-bd_HTH_TetR-type_CS"/>
</dbReference>
<evidence type="ECO:0000256" key="1">
    <source>
        <dbReference type="ARBA" id="ARBA00022491"/>
    </source>
</evidence>
<dbReference type="GO" id="GO:0003677">
    <property type="term" value="F:DNA binding"/>
    <property type="evidence" value="ECO:0007669"/>
    <property type="project" value="UniProtKB-UniRule"/>
</dbReference>
<dbReference type="Proteomes" id="UP000199073">
    <property type="component" value="Unassembled WGS sequence"/>
</dbReference>
<dbReference type="Gene3D" id="1.10.357.10">
    <property type="entry name" value="Tetracycline Repressor, domain 2"/>
    <property type="match status" value="1"/>
</dbReference>
<keyword evidence="3 5" id="KW-0238">DNA-binding</keyword>
<organism evidence="7 8">
    <name type="scientific">Desulforhopalus singaporensis</name>
    <dbReference type="NCBI Taxonomy" id="91360"/>
    <lineage>
        <taxon>Bacteria</taxon>
        <taxon>Pseudomonadati</taxon>
        <taxon>Thermodesulfobacteriota</taxon>
        <taxon>Desulfobulbia</taxon>
        <taxon>Desulfobulbales</taxon>
        <taxon>Desulfocapsaceae</taxon>
        <taxon>Desulforhopalus</taxon>
    </lineage>
</organism>
<dbReference type="RefSeq" id="WP_092223878.1">
    <property type="nucleotide sequence ID" value="NZ_FNJI01000020.1"/>
</dbReference>
<proteinExistence type="predicted"/>
<keyword evidence="4" id="KW-0804">Transcription</keyword>
<dbReference type="Pfam" id="PF13977">
    <property type="entry name" value="TetR_C_6"/>
    <property type="match status" value="1"/>
</dbReference>
<dbReference type="InterPro" id="IPR036271">
    <property type="entry name" value="Tet_transcr_reg_TetR-rel_C_sf"/>
</dbReference>
<dbReference type="Pfam" id="PF00440">
    <property type="entry name" value="TetR_N"/>
    <property type="match status" value="1"/>
</dbReference>
<keyword evidence="1" id="KW-0678">Repressor</keyword>
<dbReference type="PROSITE" id="PS01081">
    <property type="entry name" value="HTH_TETR_1"/>
    <property type="match status" value="1"/>
</dbReference>
<name>A0A1H0SSX6_9BACT</name>
<dbReference type="InterPro" id="IPR039538">
    <property type="entry name" value="BetI_C"/>
</dbReference>
<dbReference type="InterPro" id="IPR050624">
    <property type="entry name" value="HTH-type_Tx_Regulator"/>
</dbReference>
<dbReference type="STRING" id="91360.SAMN05660330_02803"/>
<protein>
    <submittedName>
        <fullName evidence="7">Transcriptional regulator, TetR family</fullName>
    </submittedName>
</protein>
<evidence type="ECO:0000256" key="3">
    <source>
        <dbReference type="ARBA" id="ARBA00023125"/>
    </source>
</evidence>
<gene>
    <name evidence="7" type="ORF">SAMN05660330_02803</name>
</gene>
<sequence>MTLSTTKPKGREAIKAWHRQKIIEATVEVVSVYGIAETTVSRVVEHAKVSRGLVNVHFKTKKRLLLETAIYMSDLYTKASEEALRRGGDDPVKKMRNLVVSDFSEEILNERSVGFWLTLRSQVRSMPELIPMVETRDARYIEYIRNPLSKINEEGGYNVRLKMVVDGIMAMVEGMWVDYYIHYETFDRRKAVETVFLFLSSFFPDHFSVSPEEK</sequence>
<evidence type="ECO:0000259" key="6">
    <source>
        <dbReference type="PROSITE" id="PS50977"/>
    </source>
</evidence>